<evidence type="ECO:0000313" key="2">
    <source>
        <dbReference type="Proteomes" id="UP001483337"/>
    </source>
</evidence>
<gene>
    <name evidence="1" type="ORF">WJM97_13555</name>
</gene>
<dbReference type="Proteomes" id="UP001483337">
    <property type="component" value="Chromosome"/>
</dbReference>
<proteinExistence type="predicted"/>
<name>A0ABZ2UME7_9CYAN</name>
<reference evidence="1 2" key="1">
    <citation type="submission" date="2024-04" db="EMBL/GenBank/DDBJ databases">
        <title>Okeanomitos corallinicola gen. &amp; sp. nov. (Nostocales, Cyanobacteria), a new toxic marine heterocyst-forming cyanobacterium from a coral reef.</title>
        <authorList>
            <person name="Li H."/>
            <person name="Li R."/>
            <person name="Kang J."/>
            <person name="Hii K.S."/>
            <person name="Mohamed H.F."/>
            <person name="Xu X."/>
            <person name="Luo Z."/>
        </authorList>
    </citation>
    <scope>NUCLEOTIDE SEQUENCE [LARGE SCALE GENOMIC DNA]</scope>
    <source>
        <strain evidence="1 2">TIOX110</strain>
    </source>
</reference>
<dbReference type="SUPFAM" id="SSF143011">
    <property type="entry name" value="RelE-like"/>
    <property type="match status" value="1"/>
</dbReference>
<keyword evidence="2" id="KW-1185">Reference proteome</keyword>
<evidence type="ECO:0000313" key="1">
    <source>
        <dbReference type="EMBL" id="WZB86429.1"/>
    </source>
</evidence>
<evidence type="ECO:0008006" key="3">
    <source>
        <dbReference type="Google" id="ProtNLM"/>
    </source>
</evidence>
<dbReference type="InterPro" id="IPR035093">
    <property type="entry name" value="RelE/ParE_toxin_dom_sf"/>
</dbReference>
<dbReference type="RefSeq" id="WP_353929343.1">
    <property type="nucleotide sequence ID" value="NZ_CP150886.1"/>
</dbReference>
<dbReference type="EMBL" id="CP150886">
    <property type="protein sequence ID" value="WZB86429.1"/>
    <property type="molecule type" value="Genomic_DNA"/>
</dbReference>
<accession>A0ABZ2UME7</accession>
<protein>
    <recommendedName>
        <fullName evidence="3">Type II toxin-antitoxin system RelE/ParE family toxin</fullName>
    </recommendedName>
</protein>
<dbReference type="Gene3D" id="3.30.2310.20">
    <property type="entry name" value="RelE-like"/>
    <property type="match status" value="1"/>
</dbReference>
<organism evidence="1 2">
    <name type="scientific">Okeanomitos corallinicola TIOX110</name>
    <dbReference type="NCBI Taxonomy" id="3133117"/>
    <lineage>
        <taxon>Bacteria</taxon>
        <taxon>Bacillati</taxon>
        <taxon>Cyanobacteriota</taxon>
        <taxon>Cyanophyceae</taxon>
        <taxon>Nostocales</taxon>
        <taxon>Aphanizomenonaceae</taxon>
        <taxon>Okeanomitos</taxon>
    </lineage>
</organism>
<sequence>MTGLTPFSIEKTDNFQRSFKKLAKAYKSDFVECIAQILEDLIDDQYPINSRNEPLPGKIKLPEGWSFHKLEFKVSKGASGQIRLMYLVNTNDYIIKLVWIYSHEQFSKRPADVDLKSVLKEILDS</sequence>